<evidence type="ECO:0000256" key="4">
    <source>
        <dbReference type="ARBA" id="ARBA00023136"/>
    </source>
</evidence>
<name>A0A9Q8QCB9_9HYPO</name>
<reference evidence="8" key="1">
    <citation type="submission" date="2021-11" db="EMBL/GenBank/DDBJ databases">
        <title>Purpureocillium_takamizusanense_genome.</title>
        <authorList>
            <person name="Nguyen N.-H."/>
        </authorList>
    </citation>
    <scope>NUCLEOTIDE SEQUENCE</scope>
    <source>
        <strain evidence="8">PT3</strain>
    </source>
</reference>
<keyword evidence="7" id="KW-0732">Signal</keyword>
<dbReference type="PANTHER" id="PTHR15549">
    <property type="entry name" value="PAIRED IMMUNOGLOBULIN-LIKE TYPE 2 RECEPTOR"/>
    <property type="match status" value="1"/>
</dbReference>
<evidence type="ECO:0000256" key="1">
    <source>
        <dbReference type="ARBA" id="ARBA00004167"/>
    </source>
</evidence>
<feature type="region of interest" description="Disordered" evidence="5">
    <location>
        <begin position="238"/>
        <end position="261"/>
    </location>
</feature>
<feature type="compositionally biased region" description="Polar residues" evidence="5">
    <location>
        <begin position="390"/>
        <end position="408"/>
    </location>
</feature>
<evidence type="ECO:0000256" key="5">
    <source>
        <dbReference type="SAM" id="MobiDB-lite"/>
    </source>
</evidence>
<feature type="region of interest" description="Disordered" evidence="5">
    <location>
        <begin position="310"/>
        <end position="333"/>
    </location>
</feature>
<evidence type="ECO:0000256" key="7">
    <source>
        <dbReference type="SAM" id="SignalP"/>
    </source>
</evidence>
<dbReference type="EMBL" id="CP086355">
    <property type="protein sequence ID" value="UNI16394.1"/>
    <property type="molecule type" value="Genomic_DNA"/>
</dbReference>
<feature type="chain" id="PRO_5040275798" description="Mid2 domain-containing protein" evidence="7">
    <location>
        <begin position="19"/>
        <end position="445"/>
    </location>
</feature>
<feature type="compositionally biased region" description="Low complexity" evidence="5">
    <location>
        <begin position="139"/>
        <end position="206"/>
    </location>
</feature>
<feature type="region of interest" description="Disordered" evidence="5">
    <location>
        <begin position="368"/>
        <end position="422"/>
    </location>
</feature>
<evidence type="ECO:0000313" key="8">
    <source>
        <dbReference type="EMBL" id="UNI16394.1"/>
    </source>
</evidence>
<feature type="signal peptide" evidence="7">
    <location>
        <begin position="1"/>
        <end position="18"/>
    </location>
</feature>
<feature type="compositionally biased region" description="Low complexity" evidence="5">
    <location>
        <begin position="371"/>
        <end position="389"/>
    </location>
</feature>
<dbReference type="Proteomes" id="UP000829364">
    <property type="component" value="Chromosome 2"/>
</dbReference>
<evidence type="ECO:0000256" key="2">
    <source>
        <dbReference type="ARBA" id="ARBA00022692"/>
    </source>
</evidence>
<sequence length="445" mass="47212">MEYYTLVLFAALLPVVAATGFLNKDWNMTDKDDFTLRYDGCEDMSPCPIVLYNWSSWGFYHPVNDTNAVQTVMDDAGYGRNSIIDMRLDSVPSGDYFLLIGNSASGRWTSDMISFEAFEKPLIPMPKYADVRIVSVSRGTNTTSGATRSATGSGVASTTQTASATANNPSSTARASSSPAAAAAVTTAPPTSTATPDQQQQQNPPQLSTGAKAGIGVGCAAAVLTALALAALLWRRRRRRQRRGSGGAGRRATSYIQPGTSPVGFAQPVAVGQHGLGGQELYGLHESRAASMQQLGYGFGLAALTDRSGANTPLQQHLSRQSGTSTPVQQQRHLSYQSGTNTPVQQQQQPQHLSYQPAQPRNQVLEMYAPGGDAAGSSTTMAASAAQSTPVTSRPSAGANDKSSTTETDPALAEFTLGPTKRVSAIDMPWLTHEENQQEQQQLEA</sequence>
<dbReference type="AlphaFoldDB" id="A0A9Q8QCB9"/>
<keyword evidence="3 6" id="KW-1133">Transmembrane helix</keyword>
<keyword evidence="4 6" id="KW-0472">Membrane</keyword>
<protein>
    <recommendedName>
        <fullName evidence="10">Mid2 domain-containing protein</fullName>
    </recommendedName>
</protein>
<evidence type="ECO:0000313" key="9">
    <source>
        <dbReference type="Proteomes" id="UP000829364"/>
    </source>
</evidence>
<feature type="region of interest" description="Disordered" evidence="5">
    <location>
        <begin position="139"/>
        <end position="209"/>
    </location>
</feature>
<dbReference type="InterPro" id="IPR051694">
    <property type="entry name" value="Immunoregulatory_rcpt-like"/>
</dbReference>
<feature type="transmembrane region" description="Helical" evidence="6">
    <location>
        <begin position="213"/>
        <end position="234"/>
    </location>
</feature>
<dbReference type="GO" id="GO:0071944">
    <property type="term" value="C:cell periphery"/>
    <property type="evidence" value="ECO:0007669"/>
    <property type="project" value="UniProtKB-ARBA"/>
</dbReference>
<evidence type="ECO:0008006" key="10">
    <source>
        <dbReference type="Google" id="ProtNLM"/>
    </source>
</evidence>
<keyword evidence="9" id="KW-1185">Reference proteome</keyword>
<accession>A0A9Q8QCB9</accession>
<keyword evidence="2 6" id="KW-0812">Transmembrane</keyword>
<gene>
    <name evidence="8" type="ORF">JDV02_002829</name>
</gene>
<dbReference type="KEGG" id="ptkz:JDV02_002829"/>
<evidence type="ECO:0000256" key="6">
    <source>
        <dbReference type="SAM" id="Phobius"/>
    </source>
</evidence>
<comment type="subcellular location">
    <subcellularLocation>
        <location evidence="1">Membrane</location>
        <topology evidence="1">Single-pass membrane protein</topology>
    </subcellularLocation>
</comment>
<proteinExistence type="predicted"/>
<evidence type="ECO:0000256" key="3">
    <source>
        <dbReference type="ARBA" id="ARBA00022989"/>
    </source>
</evidence>
<organism evidence="8 9">
    <name type="scientific">Purpureocillium takamizusanense</name>
    <dbReference type="NCBI Taxonomy" id="2060973"/>
    <lineage>
        <taxon>Eukaryota</taxon>
        <taxon>Fungi</taxon>
        <taxon>Dikarya</taxon>
        <taxon>Ascomycota</taxon>
        <taxon>Pezizomycotina</taxon>
        <taxon>Sordariomycetes</taxon>
        <taxon>Hypocreomycetidae</taxon>
        <taxon>Hypocreales</taxon>
        <taxon>Ophiocordycipitaceae</taxon>
        <taxon>Purpureocillium</taxon>
    </lineage>
</organism>
<dbReference type="GeneID" id="72064789"/>
<dbReference type="RefSeq" id="XP_047839875.1">
    <property type="nucleotide sequence ID" value="XM_047983903.1"/>
</dbReference>
<dbReference type="GO" id="GO:0016020">
    <property type="term" value="C:membrane"/>
    <property type="evidence" value="ECO:0007669"/>
    <property type="project" value="UniProtKB-SubCell"/>
</dbReference>